<evidence type="ECO:0000313" key="4">
    <source>
        <dbReference type="Proteomes" id="UP000261704"/>
    </source>
</evidence>
<feature type="transmembrane region" description="Helical" evidence="1">
    <location>
        <begin position="17"/>
        <end position="40"/>
    </location>
</feature>
<keyword evidence="4" id="KW-1185">Reference proteome</keyword>
<keyword evidence="1" id="KW-0812">Transmembrane</keyword>
<name>A0A347UIA4_9RHOB</name>
<dbReference type="InterPro" id="IPR009936">
    <property type="entry name" value="DUF1468"/>
</dbReference>
<sequence>MSDDPLETGGHRRAGQIAFALGFVVLAVVLVALLGDQTVWKNKVKFFAQPRFWPAVGVIGMAVFGALHLKHLPRCRLSHYDLREARVWFEAVEYALWFLVYVWVVPIAGYLPTTLVFAPLLTWRLGYRSQKMLWISVIFAVVVVFKSVLQVKIPGGLVYEYLPGGLRSFFILNF</sequence>
<feature type="transmembrane region" description="Helical" evidence="1">
    <location>
        <begin position="52"/>
        <end position="70"/>
    </location>
</feature>
<reference evidence="3 4" key="1">
    <citation type="submission" date="2018-09" db="EMBL/GenBank/DDBJ databases">
        <title>Profundibacter amoris BAR1 gen. nov., sp. nov., a new member of the Roseobacter clade isolated at Lokis Castle Vent Field on the Arctic Mid-Oceanic Ridge.</title>
        <authorList>
            <person name="Le Moine Bauer S."/>
            <person name="Sjoeberg A.G."/>
            <person name="L'Haridon S."/>
            <person name="Stokke R."/>
            <person name="Roalkvam I."/>
            <person name="Steen I.H."/>
            <person name="Dahle H."/>
        </authorList>
    </citation>
    <scope>NUCLEOTIDE SEQUENCE [LARGE SCALE GENOMIC DNA]</scope>
    <source>
        <strain evidence="3 4">BAR1</strain>
    </source>
</reference>
<feature type="transmembrane region" description="Helical" evidence="1">
    <location>
        <begin position="91"/>
        <end position="112"/>
    </location>
</feature>
<feature type="domain" description="DUF1468" evidence="2">
    <location>
        <begin position="19"/>
        <end position="154"/>
    </location>
</feature>
<protein>
    <submittedName>
        <fullName evidence="3">Tripartite tricarboxylate transporter TctB family protein</fullName>
    </submittedName>
</protein>
<evidence type="ECO:0000259" key="2">
    <source>
        <dbReference type="Pfam" id="PF07331"/>
    </source>
</evidence>
<dbReference type="EMBL" id="CP032125">
    <property type="protein sequence ID" value="AXX98582.1"/>
    <property type="molecule type" value="Genomic_DNA"/>
</dbReference>
<keyword evidence="1" id="KW-1133">Transmembrane helix</keyword>
<dbReference type="AlphaFoldDB" id="A0A347UIA4"/>
<proteinExistence type="predicted"/>
<dbReference type="Pfam" id="PF07331">
    <property type="entry name" value="TctB"/>
    <property type="match status" value="1"/>
</dbReference>
<organism evidence="3 4">
    <name type="scientific">Profundibacter amoris</name>
    <dbReference type="NCBI Taxonomy" id="2171755"/>
    <lineage>
        <taxon>Bacteria</taxon>
        <taxon>Pseudomonadati</taxon>
        <taxon>Pseudomonadota</taxon>
        <taxon>Alphaproteobacteria</taxon>
        <taxon>Rhodobacterales</taxon>
        <taxon>Paracoccaceae</taxon>
        <taxon>Profundibacter</taxon>
    </lineage>
</organism>
<dbReference type="OrthoDB" id="8454209at2"/>
<evidence type="ECO:0000256" key="1">
    <source>
        <dbReference type="SAM" id="Phobius"/>
    </source>
</evidence>
<keyword evidence="1" id="KW-0472">Membrane</keyword>
<accession>A0A347UIA4</accession>
<evidence type="ECO:0000313" key="3">
    <source>
        <dbReference type="EMBL" id="AXX98582.1"/>
    </source>
</evidence>
<dbReference type="Proteomes" id="UP000261704">
    <property type="component" value="Chromosome"/>
</dbReference>
<gene>
    <name evidence="3" type="ORF">BAR1_12000</name>
</gene>
<dbReference type="RefSeq" id="WP_118943237.1">
    <property type="nucleotide sequence ID" value="NZ_CP032125.1"/>
</dbReference>
<dbReference type="KEGG" id="pamo:BAR1_12000"/>
<feature type="transmembrane region" description="Helical" evidence="1">
    <location>
        <begin position="132"/>
        <end position="149"/>
    </location>
</feature>